<protein>
    <submittedName>
        <fullName evidence="6">ABC transporter ATP-binding protein</fullName>
    </submittedName>
</protein>
<dbReference type="InterPro" id="IPR027417">
    <property type="entry name" value="P-loop_NTPase"/>
</dbReference>
<dbReference type="SUPFAM" id="SSF52540">
    <property type="entry name" value="P-loop containing nucleoside triphosphate hydrolases"/>
    <property type="match status" value="1"/>
</dbReference>
<comment type="similarity">
    <text evidence="1">Belongs to the ABC transporter superfamily.</text>
</comment>
<dbReference type="InterPro" id="IPR003439">
    <property type="entry name" value="ABC_transporter-like_ATP-bd"/>
</dbReference>
<evidence type="ECO:0000313" key="7">
    <source>
        <dbReference type="Proteomes" id="UP001156702"/>
    </source>
</evidence>
<dbReference type="PANTHER" id="PTHR42781:SF4">
    <property type="entry name" value="SPERMIDINE_PUTRESCINE IMPORT ATP-BINDING PROTEIN POTA"/>
    <property type="match status" value="1"/>
</dbReference>
<keyword evidence="2" id="KW-0813">Transport</keyword>
<dbReference type="Gene3D" id="3.40.50.300">
    <property type="entry name" value="P-loop containing nucleotide triphosphate hydrolases"/>
    <property type="match status" value="1"/>
</dbReference>
<keyword evidence="3" id="KW-0547">Nucleotide-binding</keyword>
<keyword evidence="7" id="KW-1185">Reference proteome</keyword>
<dbReference type="Pfam" id="PF08402">
    <property type="entry name" value="TOBE_2"/>
    <property type="match status" value="1"/>
</dbReference>
<evidence type="ECO:0000256" key="3">
    <source>
        <dbReference type="ARBA" id="ARBA00022741"/>
    </source>
</evidence>
<keyword evidence="4 6" id="KW-0067">ATP-binding</keyword>
<sequence>MGIKIENLGVTYGNHRVIEGLSLAIEPGSFFTLLGPSGCGKTTLLRTIAGFIDASTGRILFGGSDVTRLPAHRRNIGMVFQDYALFPDKTVNDNVAYGLRARGEEGATMRRKIGEALERVGLGHLGERHPAALSGGQRQRVALARALVIQPQVLLMDEPLSNLDAKLRLQVRGTITELQREAGITTVFVTHDQEEALAMSDRIGVMKSGKLEQVGTPSQIYRESVSAYVADFVGAANTIEIDAPAGTAGQGTASIRLAGHAMAARVPAPLTGPKAMFVARPEDISLAPRGEGGGNRVAGTVTGRQYLGGKTSYVVEIGEGITLAVETHGDGHDRHVPGAAVDLGFDPQKTLVLAS</sequence>
<organism evidence="6 7">
    <name type="scientific">Shinella yambaruensis</name>
    <dbReference type="NCBI Taxonomy" id="415996"/>
    <lineage>
        <taxon>Bacteria</taxon>
        <taxon>Pseudomonadati</taxon>
        <taxon>Pseudomonadota</taxon>
        <taxon>Alphaproteobacteria</taxon>
        <taxon>Hyphomicrobiales</taxon>
        <taxon>Rhizobiaceae</taxon>
        <taxon>Shinella</taxon>
    </lineage>
</organism>
<dbReference type="InterPro" id="IPR003593">
    <property type="entry name" value="AAA+_ATPase"/>
</dbReference>
<dbReference type="GO" id="GO:0005524">
    <property type="term" value="F:ATP binding"/>
    <property type="evidence" value="ECO:0007669"/>
    <property type="project" value="UniProtKB-KW"/>
</dbReference>
<dbReference type="SUPFAM" id="SSF50331">
    <property type="entry name" value="MOP-like"/>
    <property type="match status" value="1"/>
</dbReference>
<comment type="caution">
    <text evidence="6">The sequence shown here is derived from an EMBL/GenBank/DDBJ whole genome shotgun (WGS) entry which is preliminary data.</text>
</comment>
<feature type="domain" description="ABC transporter" evidence="5">
    <location>
        <begin position="3"/>
        <end position="233"/>
    </location>
</feature>
<evidence type="ECO:0000256" key="2">
    <source>
        <dbReference type="ARBA" id="ARBA00022448"/>
    </source>
</evidence>
<dbReference type="SMART" id="SM00382">
    <property type="entry name" value="AAA"/>
    <property type="match status" value="1"/>
</dbReference>
<gene>
    <name evidence="6" type="ORF">GCM10007923_32630</name>
</gene>
<dbReference type="RefSeq" id="WP_245082623.1">
    <property type="nucleotide sequence ID" value="NZ_BSOP01000023.1"/>
</dbReference>
<evidence type="ECO:0000313" key="6">
    <source>
        <dbReference type="EMBL" id="GLR52051.1"/>
    </source>
</evidence>
<name>A0ABQ5ZK90_9HYPH</name>
<dbReference type="PANTHER" id="PTHR42781">
    <property type="entry name" value="SPERMIDINE/PUTRESCINE IMPORT ATP-BINDING PROTEIN POTA"/>
    <property type="match status" value="1"/>
</dbReference>
<dbReference type="InterPro" id="IPR050093">
    <property type="entry name" value="ABC_SmlMolc_Importer"/>
</dbReference>
<evidence type="ECO:0000256" key="4">
    <source>
        <dbReference type="ARBA" id="ARBA00022840"/>
    </source>
</evidence>
<dbReference type="InterPro" id="IPR017871">
    <property type="entry name" value="ABC_transporter-like_CS"/>
</dbReference>
<dbReference type="InterPro" id="IPR013611">
    <property type="entry name" value="Transp-assoc_OB_typ2"/>
</dbReference>
<accession>A0ABQ5ZK90</accession>
<evidence type="ECO:0000259" key="5">
    <source>
        <dbReference type="PROSITE" id="PS50893"/>
    </source>
</evidence>
<dbReference type="PROSITE" id="PS50893">
    <property type="entry name" value="ABC_TRANSPORTER_2"/>
    <property type="match status" value="1"/>
</dbReference>
<dbReference type="EMBL" id="BSOP01000023">
    <property type="protein sequence ID" value="GLR52051.1"/>
    <property type="molecule type" value="Genomic_DNA"/>
</dbReference>
<dbReference type="Pfam" id="PF00005">
    <property type="entry name" value="ABC_tran"/>
    <property type="match status" value="1"/>
</dbReference>
<evidence type="ECO:0000256" key="1">
    <source>
        <dbReference type="ARBA" id="ARBA00005417"/>
    </source>
</evidence>
<proteinExistence type="inferred from homology"/>
<dbReference type="PROSITE" id="PS00211">
    <property type="entry name" value="ABC_TRANSPORTER_1"/>
    <property type="match status" value="1"/>
</dbReference>
<reference evidence="7" key="1">
    <citation type="journal article" date="2019" name="Int. J. Syst. Evol. Microbiol.">
        <title>The Global Catalogue of Microorganisms (GCM) 10K type strain sequencing project: providing services to taxonomists for standard genome sequencing and annotation.</title>
        <authorList>
            <consortium name="The Broad Institute Genomics Platform"/>
            <consortium name="The Broad Institute Genome Sequencing Center for Infectious Disease"/>
            <person name="Wu L."/>
            <person name="Ma J."/>
        </authorList>
    </citation>
    <scope>NUCLEOTIDE SEQUENCE [LARGE SCALE GENOMIC DNA]</scope>
    <source>
        <strain evidence="7">NBRC 102122</strain>
    </source>
</reference>
<dbReference type="Proteomes" id="UP001156702">
    <property type="component" value="Unassembled WGS sequence"/>
</dbReference>
<dbReference type="InterPro" id="IPR008995">
    <property type="entry name" value="Mo/tungstate-bd_C_term_dom"/>
</dbReference>